<evidence type="ECO:0000313" key="2">
    <source>
        <dbReference type="EMBL" id="GAA3922598.1"/>
    </source>
</evidence>
<reference evidence="3" key="1">
    <citation type="journal article" date="2019" name="Int. J. Syst. Evol. Microbiol.">
        <title>The Global Catalogue of Microorganisms (GCM) 10K type strain sequencing project: providing services to taxonomists for standard genome sequencing and annotation.</title>
        <authorList>
            <consortium name="The Broad Institute Genomics Platform"/>
            <consortium name="The Broad Institute Genome Sequencing Center for Infectious Disease"/>
            <person name="Wu L."/>
            <person name="Ma J."/>
        </authorList>
    </citation>
    <scope>NUCLEOTIDE SEQUENCE [LARGE SCALE GENOMIC DNA]</scope>
    <source>
        <strain evidence="3">JCM 17551</strain>
    </source>
</reference>
<comment type="caution">
    <text evidence="2">The sequence shown here is derived from an EMBL/GenBank/DDBJ whole genome shotgun (WGS) entry which is preliminary data.</text>
</comment>
<sequence>MQKLLKNSFTLVLSLTVASTTLAELVSVEDSELANFSGQAMIGIDDYQVVQDDSSSVDFMRVTLGSTIETNTTIDNLELGTMDRAGYSAASDIDIDNLRLGHIDPNTGEYVPFVLKNPYMEFAFAEDGNGVREAVGIRVGAGESSGSLTANINALTGNFEIMLDHDNDPGTAPVAAQLLDSTGAATNIRATNIGVAGDCSSNCISLNNLATVNIDDSASVSDMFLSYQNIDLKWASTLNDTSAIDTNSLIKTTQGAFINLPTNLTTTTDALVGIPGAGGNILPTRYTDAALGLF</sequence>
<organism evidence="2 3">
    <name type="scientific">Litoribacillus peritrichatus</name>
    <dbReference type="NCBI Taxonomy" id="718191"/>
    <lineage>
        <taxon>Bacteria</taxon>
        <taxon>Pseudomonadati</taxon>
        <taxon>Pseudomonadota</taxon>
        <taxon>Gammaproteobacteria</taxon>
        <taxon>Oceanospirillales</taxon>
        <taxon>Oceanospirillaceae</taxon>
        <taxon>Litoribacillus</taxon>
    </lineage>
</organism>
<accession>A0ABP7MGR8</accession>
<name>A0ABP7MGR8_9GAMM</name>
<evidence type="ECO:0000256" key="1">
    <source>
        <dbReference type="SAM" id="SignalP"/>
    </source>
</evidence>
<protein>
    <recommendedName>
        <fullName evidence="4">WxL domain-containing protein</fullName>
    </recommendedName>
</protein>
<keyword evidence="3" id="KW-1185">Reference proteome</keyword>
<dbReference type="EMBL" id="BAABBN010000006">
    <property type="protein sequence ID" value="GAA3922598.1"/>
    <property type="molecule type" value="Genomic_DNA"/>
</dbReference>
<feature type="chain" id="PRO_5045513352" description="WxL domain-containing protein" evidence="1">
    <location>
        <begin position="24"/>
        <end position="294"/>
    </location>
</feature>
<dbReference type="Proteomes" id="UP001501565">
    <property type="component" value="Unassembled WGS sequence"/>
</dbReference>
<feature type="signal peptide" evidence="1">
    <location>
        <begin position="1"/>
        <end position="23"/>
    </location>
</feature>
<evidence type="ECO:0000313" key="3">
    <source>
        <dbReference type="Proteomes" id="UP001501565"/>
    </source>
</evidence>
<gene>
    <name evidence="2" type="ORF">GCM10022277_18130</name>
</gene>
<proteinExistence type="predicted"/>
<dbReference type="RefSeq" id="WP_344797759.1">
    <property type="nucleotide sequence ID" value="NZ_BAABBN010000006.1"/>
</dbReference>
<keyword evidence="1" id="KW-0732">Signal</keyword>
<evidence type="ECO:0008006" key="4">
    <source>
        <dbReference type="Google" id="ProtNLM"/>
    </source>
</evidence>